<evidence type="ECO:0000313" key="3">
    <source>
        <dbReference type="Proteomes" id="UP000887013"/>
    </source>
</evidence>
<dbReference type="Proteomes" id="UP000887013">
    <property type="component" value="Unassembled WGS sequence"/>
</dbReference>
<keyword evidence="3" id="KW-1185">Reference proteome</keyword>
<feature type="non-terminal residue" evidence="1">
    <location>
        <position position="1"/>
    </location>
</feature>
<evidence type="ECO:0000313" key="1">
    <source>
        <dbReference type="EMBL" id="GFT02322.1"/>
    </source>
</evidence>
<evidence type="ECO:0000313" key="2">
    <source>
        <dbReference type="EMBL" id="GFU17545.1"/>
    </source>
</evidence>
<dbReference type="EMBL" id="BMAW01102025">
    <property type="protein sequence ID" value="GFT02322.1"/>
    <property type="molecule type" value="Genomic_DNA"/>
</dbReference>
<reference evidence="1" key="1">
    <citation type="submission" date="2020-08" db="EMBL/GenBank/DDBJ databases">
        <title>Multicomponent nature underlies the extraordinary mechanical properties of spider dragline silk.</title>
        <authorList>
            <person name="Kono N."/>
            <person name="Nakamura H."/>
            <person name="Mori M."/>
            <person name="Yoshida Y."/>
            <person name="Ohtoshi R."/>
            <person name="Malay A.D."/>
            <person name="Moran D.A.P."/>
            <person name="Tomita M."/>
            <person name="Numata K."/>
            <person name="Arakawa K."/>
        </authorList>
    </citation>
    <scope>NUCLEOTIDE SEQUENCE</scope>
</reference>
<organism evidence="1 3">
    <name type="scientific">Nephila pilipes</name>
    <name type="common">Giant wood spider</name>
    <name type="synonym">Nephila maculata</name>
    <dbReference type="NCBI Taxonomy" id="299642"/>
    <lineage>
        <taxon>Eukaryota</taxon>
        <taxon>Metazoa</taxon>
        <taxon>Ecdysozoa</taxon>
        <taxon>Arthropoda</taxon>
        <taxon>Chelicerata</taxon>
        <taxon>Arachnida</taxon>
        <taxon>Araneae</taxon>
        <taxon>Araneomorphae</taxon>
        <taxon>Entelegynae</taxon>
        <taxon>Araneoidea</taxon>
        <taxon>Nephilidae</taxon>
        <taxon>Nephila</taxon>
    </lineage>
</organism>
<sequence>IRLDTVTFDSPPVRLPPHVPDIDIDAFDDKTVQTIRAAIENRNTLYCKNDKYALD</sequence>
<name>A0A8X6N9E6_NEPPI</name>
<dbReference type="EMBL" id="BMAW01079964">
    <property type="protein sequence ID" value="GFU17545.1"/>
    <property type="molecule type" value="Genomic_DNA"/>
</dbReference>
<dbReference type="AlphaFoldDB" id="A0A8X6N9E6"/>
<comment type="caution">
    <text evidence="1">The sequence shown here is derived from an EMBL/GenBank/DDBJ whole genome shotgun (WGS) entry which is preliminary data.</text>
</comment>
<gene>
    <name evidence="1" type="ORF">NPIL_402191</name>
    <name evidence="2" type="ORF">NPIL_575951</name>
</gene>
<accession>A0A8X6N9E6</accession>
<proteinExistence type="predicted"/>
<protein>
    <submittedName>
        <fullName evidence="1">Uncharacterized protein</fullName>
    </submittedName>
</protein>